<reference evidence="3 4" key="1">
    <citation type="submission" date="2017-08" db="EMBL/GenBank/DDBJ databases">
        <title>Infants hospitalized years apart are colonized by the same room-sourced microbial strains.</title>
        <authorList>
            <person name="Brooks B."/>
            <person name="Olm M.R."/>
            <person name="Firek B.A."/>
            <person name="Baker R."/>
            <person name="Thomas B.C."/>
            <person name="Morowitz M.J."/>
            <person name="Banfield J.F."/>
        </authorList>
    </citation>
    <scope>NUCLEOTIDE SEQUENCE [LARGE SCALE GENOMIC DNA]</scope>
    <source>
        <strain evidence="3">S2_005_003_R2_43</strain>
    </source>
</reference>
<dbReference type="Proteomes" id="UP000249577">
    <property type="component" value="Unassembled WGS sequence"/>
</dbReference>
<dbReference type="SUPFAM" id="SSF101874">
    <property type="entry name" value="YceI-like"/>
    <property type="match status" value="1"/>
</dbReference>
<feature type="chain" id="PRO_5016035471" description="Lipid/polyisoprenoid-binding YceI-like domain-containing protein" evidence="1">
    <location>
        <begin position="22"/>
        <end position="206"/>
    </location>
</feature>
<accession>A0A2W5ME77</accession>
<dbReference type="PANTHER" id="PTHR34406">
    <property type="entry name" value="PROTEIN YCEI"/>
    <property type="match status" value="1"/>
</dbReference>
<evidence type="ECO:0000256" key="1">
    <source>
        <dbReference type="SAM" id="SignalP"/>
    </source>
</evidence>
<keyword evidence="1" id="KW-0732">Signal</keyword>
<organism evidence="3 4">
    <name type="scientific">Ancylobacter novellus</name>
    <name type="common">Thiobacillus novellus</name>
    <dbReference type="NCBI Taxonomy" id="921"/>
    <lineage>
        <taxon>Bacteria</taxon>
        <taxon>Pseudomonadati</taxon>
        <taxon>Pseudomonadota</taxon>
        <taxon>Alphaproteobacteria</taxon>
        <taxon>Hyphomicrobiales</taxon>
        <taxon>Xanthobacteraceae</taxon>
        <taxon>Ancylobacter</taxon>
    </lineage>
</organism>
<feature type="domain" description="Lipid/polyisoprenoid-binding YceI-like" evidence="2">
    <location>
        <begin position="42"/>
        <end position="205"/>
    </location>
</feature>
<protein>
    <recommendedName>
        <fullName evidence="2">Lipid/polyisoprenoid-binding YceI-like domain-containing protein</fullName>
    </recommendedName>
</protein>
<dbReference type="PANTHER" id="PTHR34406:SF1">
    <property type="entry name" value="PROTEIN YCEI"/>
    <property type="match status" value="1"/>
</dbReference>
<dbReference type="Pfam" id="PF04264">
    <property type="entry name" value="YceI"/>
    <property type="match status" value="1"/>
</dbReference>
<dbReference type="InterPro" id="IPR036761">
    <property type="entry name" value="TTHA0802/YceI-like_sf"/>
</dbReference>
<evidence type="ECO:0000259" key="2">
    <source>
        <dbReference type="SMART" id="SM00867"/>
    </source>
</evidence>
<comment type="caution">
    <text evidence="3">The sequence shown here is derived from an EMBL/GenBank/DDBJ whole genome shotgun (WGS) entry which is preliminary data.</text>
</comment>
<dbReference type="EMBL" id="QFPN01000004">
    <property type="protein sequence ID" value="PZQ15753.1"/>
    <property type="molecule type" value="Genomic_DNA"/>
</dbReference>
<evidence type="ECO:0000313" key="4">
    <source>
        <dbReference type="Proteomes" id="UP000249577"/>
    </source>
</evidence>
<dbReference type="SMART" id="SM00867">
    <property type="entry name" value="YceI"/>
    <property type="match status" value="1"/>
</dbReference>
<gene>
    <name evidence="3" type="ORF">DI565_07835</name>
</gene>
<evidence type="ECO:0000313" key="3">
    <source>
        <dbReference type="EMBL" id="PZQ15753.1"/>
    </source>
</evidence>
<dbReference type="InterPro" id="IPR007372">
    <property type="entry name" value="Lipid/polyisoprenoid-bd_YceI"/>
</dbReference>
<proteinExistence type="predicted"/>
<dbReference type="AlphaFoldDB" id="A0A2W5ME77"/>
<dbReference type="Gene3D" id="2.40.128.110">
    <property type="entry name" value="Lipid/polyisoprenoid-binding, YceI-like"/>
    <property type="match status" value="1"/>
</dbReference>
<feature type="signal peptide" evidence="1">
    <location>
        <begin position="1"/>
        <end position="21"/>
    </location>
</feature>
<sequence>MKILLAAACAAALAVSAPAGAFSQDAGGMPGAADVARITGGTYKVDPNHTQVAWSVDHMGFSTLFGMFGQPSGKLELDPKNPKAAKLEVEFPMTGLTVTSEKFLNHLKSDEFLDAAKFPTATFRSTSVEPVGQKAKVTGDLTVHGVTKPVTLDVAFHGAGINPMSKAETVGFSGTTNIKRSDFGLGAFVPVVSDDVTITVVGAFEK</sequence>
<name>A0A2W5ME77_ANCNO</name>